<feature type="transmembrane region" description="Helical" evidence="9">
    <location>
        <begin position="523"/>
        <end position="540"/>
    </location>
</feature>
<protein>
    <submittedName>
        <fullName evidence="11">p-loop containing nucleoside triphosphate hydrolase protein</fullName>
    </submittedName>
</protein>
<evidence type="ECO:0000313" key="12">
    <source>
        <dbReference type="Proteomes" id="UP000070544"/>
    </source>
</evidence>
<keyword evidence="5" id="KW-0067">ATP-binding</keyword>
<keyword evidence="12" id="KW-1185">Reference proteome</keyword>
<evidence type="ECO:0000256" key="8">
    <source>
        <dbReference type="SAM" id="MobiDB-lite"/>
    </source>
</evidence>
<evidence type="ECO:0000256" key="7">
    <source>
        <dbReference type="ARBA" id="ARBA00023136"/>
    </source>
</evidence>
<evidence type="ECO:0000256" key="2">
    <source>
        <dbReference type="ARBA" id="ARBA00022448"/>
    </source>
</evidence>
<feature type="region of interest" description="Disordered" evidence="8">
    <location>
        <begin position="85"/>
        <end position="105"/>
    </location>
</feature>
<keyword evidence="7 9" id="KW-0472">Membrane</keyword>
<evidence type="ECO:0000256" key="5">
    <source>
        <dbReference type="ARBA" id="ARBA00022840"/>
    </source>
</evidence>
<feature type="transmembrane region" description="Helical" evidence="9">
    <location>
        <begin position="555"/>
        <end position="575"/>
    </location>
</feature>
<reference evidence="11 12" key="1">
    <citation type="journal article" date="2015" name="Genome Biol. Evol.">
        <title>Phylogenomic analyses indicate that early fungi evolved digesting cell walls of algal ancestors of land plants.</title>
        <authorList>
            <person name="Chang Y."/>
            <person name="Wang S."/>
            <person name="Sekimoto S."/>
            <person name="Aerts A.L."/>
            <person name="Choi C."/>
            <person name="Clum A."/>
            <person name="LaButti K.M."/>
            <person name="Lindquist E.A."/>
            <person name="Yee Ngan C."/>
            <person name="Ohm R.A."/>
            <person name="Salamov A.A."/>
            <person name="Grigoriev I.V."/>
            <person name="Spatafora J.W."/>
            <person name="Berbee M.L."/>
        </authorList>
    </citation>
    <scope>NUCLEOTIDE SEQUENCE [LARGE SCALE GENOMIC DNA]</scope>
    <source>
        <strain evidence="11 12">JEL478</strain>
    </source>
</reference>
<dbReference type="GO" id="GO:0016887">
    <property type="term" value="F:ATP hydrolysis activity"/>
    <property type="evidence" value="ECO:0007669"/>
    <property type="project" value="InterPro"/>
</dbReference>
<dbReference type="Proteomes" id="UP000070544">
    <property type="component" value="Unassembled WGS sequence"/>
</dbReference>
<dbReference type="InterPro" id="IPR027417">
    <property type="entry name" value="P-loop_NTPase"/>
</dbReference>
<evidence type="ECO:0000259" key="10">
    <source>
        <dbReference type="PROSITE" id="PS50893"/>
    </source>
</evidence>
<dbReference type="PANTHER" id="PTHR48041:SF91">
    <property type="entry name" value="ABC TRANSPORTER G FAMILY MEMBER 28"/>
    <property type="match status" value="1"/>
</dbReference>
<dbReference type="SMART" id="SM00382">
    <property type="entry name" value="AAA"/>
    <property type="match status" value="1"/>
</dbReference>
<keyword evidence="4" id="KW-0547">Nucleotide-binding</keyword>
<evidence type="ECO:0000256" key="3">
    <source>
        <dbReference type="ARBA" id="ARBA00022692"/>
    </source>
</evidence>
<feature type="compositionally biased region" description="Low complexity" evidence="8">
    <location>
        <begin position="26"/>
        <end position="50"/>
    </location>
</feature>
<dbReference type="Pfam" id="PF01061">
    <property type="entry name" value="ABC2_membrane"/>
    <property type="match status" value="1"/>
</dbReference>
<evidence type="ECO:0000256" key="9">
    <source>
        <dbReference type="SAM" id="Phobius"/>
    </source>
</evidence>
<dbReference type="PANTHER" id="PTHR48041">
    <property type="entry name" value="ABC TRANSPORTER G FAMILY MEMBER 28"/>
    <property type="match status" value="1"/>
</dbReference>
<dbReference type="Gene3D" id="3.40.50.300">
    <property type="entry name" value="P-loop containing nucleotide triphosphate hydrolases"/>
    <property type="match status" value="1"/>
</dbReference>
<evidence type="ECO:0000313" key="11">
    <source>
        <dbReference type="EMBL" id="KXS19909.1"/>
    </source>
</evidence>
<dbReference type="InterPro" id="IPR003439">
    <property type="entry name" value="ABC_transporter-like_ATP-bd"/>
</dbReference>
<feature type="transmembrane region" description="Helical" evidence="9">
    <location>
        <begin position="631"/>
        <end position="651"/>
    </location>
</feature>
<dbReference type="GO" id="GO:0140359">
    <property type="term" value="F:ABC-type transporter activity"/>
    <property type="evidence" value="ECO:0007669"/>
    <property type="project" value="InterPro"/>
</dbReference>
<dbReference type="AlphaFoldDB" id="A0A139AT69"/>
<name>A0A139AT69_GONPJ</name>
<feature type="compositionally biased region" description="Polar residues" evidence="8">
    <location>
        <begin position="1"/>
        <end position="13"/>
    </location>
</feature>
<dbReference type="STRING" id="1344416.A0A139AT69"/>
<evidence type="ECO:0000256" key="1">
    <source>
        <dbReference type="ARBA" id="ARBA00004141"/>
    </source>
</evidence>
<dbReference type="PROSITE" id="PS50893">
    <property type="entry name" value="ABC_TRANSPORTER_2"/>
    <property type="match status" value="1"/>
</dbReference>
<dbReference type="EMBL" id="KQ965737">
    <property type="protein sequence ID" value="KXS19909.1"/>
    <property type="molecule type" value="Genomic_DNA"/>
</dbReference>
<dbReference type="InterPro" id="IPR043926">
    <property type="entry name" value="ABCG_dom"/>
</dbReference>
<organism evidence="11 12">
    <name type="scientific">Gonapodya prolifera (strain JEL478)</name>
    <name type="common">Monoblepharis prolifera</name>
    <dbReference type="NCBI Taxonomy" id="1344416"/>
    <lineage>
        <taxon>Eukaryota</taxon>
        <taxon>Fungi</taxon>
        <taxon>Fungi incertae sedis</taxon>
        <taxon>Chytridiomycota</taxon>
        <taxon>Chytridiomycota incertae sedis</taxon>
        <taxon>Monoblepharidomycetes</taxon>
        <taxon>Monoblepharidales</taxon>
        <taxon>Gonapodyaceae</taxon>
        <taxon>Gonapodya</taxon>
    </lineage>
</organism>
<keyword evidence="2" id="KW-0813">Transport</keyword>
<comment type="subcellular location">
    <subcellularLocation>
        <location evidence="1">Membrane</location>
        <topology evidence="1">Multi-pass membrane protein</topology>
    </subcellularLocation>
</comment>
<keyword evidence="3 9" id="KW-0812">Transmembrane</keyword>
<feature type="transmembrane region" description="Helical" evidence="9">
    <location>
        <begin position="596"/>
        <end position="619"/>
    </location>
</feature>
<keyword evidence="6 9" id="KW-1133">Transmembrane helix</keyword>
<dbReference type="SUPFAM" id="SSF52540">
    <property type="entry name" value="P-loop containing nucleoside triphosphate hydrolases"/>
    <property type="match status" value="1"/>
</dbReference>
<sequence length="769" mass="82588">MNSSPIDASNSTIAPLAHPDGLPLPAATLHSDSSASSTTAASASAHPLTSDAPASQTFNATMTSLLPLPSPSPSSISIAIAASTSTAPVKVPSRTPTSVSTAPPASMHSDTSSFAFAASNTFALAFHPIKDTSSSPPPPEPHIALDLLAPPGPPPPLSHMDSALDGAGASGSTHMPTLRWSDVCYSVDQGRGKKRKQILFGLNGAMHNGELLALLGGSGSGKTTLLHCLSGRIPHGGHVQGEITFGGRDRGPATWPREYGFVESQDAHFVRLTAGEVLAYSATFRMRGATKQEREARCEEVAGELGLYAALDTPVGSPALNLPGLSTGQRKRLSLAVELLGRPRVLFLDEPTSGLDAFHALSVVEHLRMACRRGHRAAVVAVHQPRETMLELFDKVAVMAGGRTVYFGTVQGASEFFAKCGVPVPAGTNPADWWLDVSSVDTRDMSREKSSTARVSGLVEAWEKMDRARAAVSRGVSSRFSIARNYEMPQESYTLPWHVEMWELFKLSVTLVTRDPVLIRTKAFASVGLCFLFSLLFFRVDPTTVDGLASLLGALYLYQLSIAFQLGTHPITVFLTNRDVIRRERASFMYRSSTLFLARWIALLPLYGFFAIFEAFVFWLSIGLSDVGRFALTNILYTAYWLTMGLAIGALSPKIEVGVVLASMLAFVASCFSGYFASIHKLVPWSRYGDPAQFAMCMYGQSQFGDSFPANSEDLTGFETTCPTSLNEDLCVLHGYWLNFPVLLAFVVVGVAAGSVALKLGTRTRHVLT</sequence>
<evidence type="ECO:0000256" key="4">
    <source>
        <dbReference type="ARBA" id="ARBA00022741"/>
    </source>
</evidence>
<feature type="domain" description="ABC transporter" evidence="10">
    <location>
        <begin position="178"/>
        <end position="426"/>
    </location>
</feature>
<dbReference type="GO" id="GO:0005524">
    <property type="term" value="F:ATP binding"/>
    <property type="evidence" value="ECO:0007669"/>
    <property type="project" value="UniProtKB-KW"/>
</dbReference>
<feature type="transmembrane region" description="Helical" evidence="9">
    <location>
        <begin position="658"/>
        <end position="677"/>
    </location>
</feature>
<dbReference type="GO" id="GO:0016020">
    <property type="term" value="C:membrane"/>
    <property type="evidence" value="ECO:0007669"/>
    <property type="project" value="UniProtKB-SubCell"/>
</dbReference>
<feature type="compositionally biased region" description="Polar residues" evidence="8">
    <location>
        <begin position="94"/>
        <end position="103"/>
    </location>
</feature>
<feature type="transmembrane region" description="Helical" evidence="9">
    <location>
        <begin position="736"/>
        <end position="758"/>
    </location>
</feature>
<dbReference type="OMA" id="NMESHIV"/>
<keyword evidence="11" id="KW-0378">Hydrolase</keyword>
<dbReference type="OrthoDB" id="66620at2759"/>
<dbReference type="InterPro" id="IPR013525">
    <property type="entry name" value="ABC2_TM"/>
</dbReference>
<evidence type="ECO:0000256" key="6">
    <source>
        <dbReference type="ARBA" id="ARBA00022989"/>
    </source>
</evidence>
<dbReference type="InterPro" id="IPR050352">
    <property type="entry name" value="ABCG_transporters"/>
</dbReference>
<dbReference type="Pfam" id="PF19055">
    <property type="entry name" value="ABC2_membrane_7"/>
    <property type="match status" value="1"/>
</dbReference>
<proteinExistence type="predicted"/>
<accession>A0A139AT69</accession>
<dbReference type="Pfam" id="PF00005">
    <property type="entry name" value="ABC_tran"/>
    <property type="match status" value="1"/>
</dbReference>
<dbReference type="InterPro" id="IPR003593">
    <property type="entry name" value="AAA+_ATPase"/>
</dbReference>
<feature type="region of interest" description="Disordered" evidence="8">
    <location>
        <begin position="1"/>
        <end position="54"/>
    </location>
</feature>
<gene>
    <name evidence="11" type="ORF">M427DRAFT_433015</name>
</gene>